<dbReference type="InterPro" id="IPR015943">
    <property type="entry name" value="WD40/YVTN_repeat-like_dom_sf"/>
</dbReference>
<keyword evidence="2" id="KW-1185">Reference proteome</keyword>
<dbReference type="EMBL" id="FZPH01000019">
    <property type="protein sequence ID" value="SNT65017.1"/>
    <property type="molecule type" value="Genomic_DNA"/>
</dbReference>
<evidence type="ECO:0000313" key="1">
    <source>
        <dbReference type="EMBL" id="SNT65017.1"/>
    </source>
</evidence>
<name>A0A239PDB5_9ACTN</name>
<reference evidence="1 2" key="1">
    <citation type="submission" date="2017-06" db="EMBL/GenBank/DDBJ databases">
        <authorList>
            <person name="Kim H.J."/>
            <person name="Triplett B.A."/>
        </authorList>
    </citation>
    <scope>NUCLEOTIDE SEQUENCE [LARGE SCALE GENOMIC DNA]</scope>
    <source>
        <strain evidence="1 2">CGMCC 4.5593</strain>
    </source>
</reference>
<dbReference type="AlphaFoldDB" id="A0A239PDB5"/>
<dbReference type="Gene3D" id="2.130.10.10">
    <property type="entry name" value="YVTN repeat-like/Quinoprotein amine dehydrogenase"/>
    <property type="match status" value="1"/>
</dbReference>
<dbReference type="OrthoDB" id="3351730at2"/>
<dbReference type="Proteomes" id="UP000198362">
    <property type="component" value="Unassembled WGS sequence"/>
</dbReference>
<sequence length="364" mass="39549">MRGRIMTAAAVVVVLLTGCSVGDIRRKPPPPPSAPPAPTAEVVDFETRRGSIPVPPSYRLRSVEFVDQALGYALFGRCGSTSDAPGVAESCSAALVRTEDGGRSWHQVYHPHPEGKDHQLYADRARLVLWVDPDGYYVSFDRGRTFEYAAGDYDVVRPMFGEYQACCDADEKQRVVWFGGDGKPSPTKAQPDLPNVRAVASAVHWLFAVGIDDNGRPIASVSNDQGATWRQVPVAGASGKVGAVQIAVDRSGTYAWMIGQTDLISWPSLWYFDDNGWRPMGATGHPRDFTSAVVLEDASLAVTTPQGVGLVSGDAFQRLDWPIGGCSLRMLPEGTLFCPHDAVSWLGIEDFGQRKWIRVLVGNE</sequence>
<dbReference type="SUPFAM" id="SSF110296">
    <property type="entry name" value="Oligoxyloglucan reducing end-specific cellobiohydrolase"/>
    <property type="match status" value="1"/>
</dbReference>
<dbReference type="RefSeq" id="WP_144022895.1">
    <property type="nucleotide sequence ID" value="NZ_FZPH01000019.1"/>
</dbReference>
<protein>
    <recommendedName>
        <fullName evidence="3">Exo-alpha-sialidase</fullName>
    </recommendedName>
</protein>
<evidence type="ECO:0000313" key="2">
    <source>
        <dbReference type="Proteomes" id="UP000198362"/>
    </source>
</evidence>
<proteinExistence type="predicted"/>
<accession>A0A239PDB5</accession>
<gene>
    <name evidence="1" type="ORF">SAMN05421812_11991</name>
</gene>
<dbReference type="PROSITE" id="PS51257">
    <property type="entry name" value="PROKAR_LIPOPROTEIN"/>
    <property type="match status" value="1"/>
</dbReference>
<organism evidence="1 2">
    <name type="scientific">Asanoa hainanensis</name>
    <dbReference type="NCBI Taxonomy" id="560556"/>
    <lineage>
        <taxon>Bacteria</taxon>
        <taxon>Bacillati</taxon>
        <taxon>Actinomycetota</taxon>
        <taxon>Actinomycetes</taxon>
        <taxon>Micromonosporales</taxon>
        <taxon>Micromonosporaceae</taxon>
        <taxon>Asanoa</taxon>
    </lineage>
</organism>
<evidence type="ECO:0008006" key="3">
    <source>
        <dbReference type="Google" id="ProtNLM"/>
    </source>
</evidence>